<dbReference type="InterPro" id="IPR012818">
    <property type="entry name" value="CbiE"/>
</dbReference>
<dbReference type="PANTHER" id="PTHR43182">
    <property type="entry name" value="COBALT-PRECORRIN-6B C(15)-METHYLTRANSFERASE (DECARBOXYLATING)"/>
    <property type="match status" value="1"/>
</dbReference>
<organism evidence="7 8">
    <name type="scientific">Rhodanobacter aciditrophus</name>
    <dbReference type="NCBI Taxonomy" id="1623218"/>
    <lineage>
        <taxon>Bacteria</taxon>
        <taxon>Pseudomonadati</taxon>
        <taxon>Pseudomonadota</taxon>
        <taxon>Gammaproteobacteria</taxon>
        <taxon>Lysobacterales</taxon>
        <taxon>Rhodanobacteraceae</taxon>
        <taxon>Rhodanobacter</taxon>
    </lineage>
</organism>
<dbReference type="RefSeq" id="WP_377365177.1">
    <property type="nucleotide sequence ID" value="NZ_JBHTMN010000004.1"/>
</dbReference>
<keyword evidence="5" id="KW-0949">S-adenosyl-L-methionine</keyword>
<evidence type="ECO:0000256" key="3">
    <source>
        <dbReference type="ARBA" id="ARBA00022603"/>
    </source>
</evidence>
<evidence type="ECO:0000313" key="7">
    <source>
        <dbReference type="EMBL" id="MFD1382307.1"/>
    </source>
</evidence>
<dbReference type="NCBIfam" id="TIGR02469">
    <property type="entry name" value="CbiT"/>
    <property type="match status" value="1"/>
</dbReference>
<comment type="caution">
    <text evidence="7">The sequence shown here is derived from an EMBL/GenBank/DDBJ whole genome shotgun (WGS) entry which is preliminary data.</text>
</comment>
<dbReference type="InterPro" id="IPR035996">
    <property type="entry name" value="4pyrrol_Methylase_sf"/>
</dbReference>
<dbReference type="Gene3D" id="3.40.50.150">
    <property type="entry name" value="Vaccinia Virus protein VP39"/>
    <property type="match status" value="1"/>
</dbReference>
<name>A0ABW4AWR7_9GAMM</name>
<reference evidence="8" key="1">
    <citation type="journal article" date="2019" name="Int. J. Syst. Evol. Microbiol.">
        <title>The Global Catalogue of Microorganisms (GCM) 10K type strain sequencing project: providing services to taxonomists for standard genome sequencing and annotation.</title>
        <authorList>
            <consortium name="The Broad Institute Genomics Platform"/>
            <consortium name="The Broad Institute Genome Sequencing Center for Infectious Disease"/>
            <person name="Wu L."/>
            <person name="Ma J."/>
        </authorList>
    </citation>
    <scope>NUCLEOTIDE SEQUENCE [LARGE SCALE GENOMIC DNA]</scope>
    <source>
        <strain evidence="8">JCM 30774</strain>
    </source>
</reference>
<gene>
    <name evidence="7" type="primary">cbiE</name>
    <name evidence="7" type="ORF">ACFQ45_02940</name>
</gene>
<evidence type="ECO:0000256" key="1">
    <source>
        <dbReference type="ARBA" id="ARBA00004953"/>
    </source>
</evidence>
<dbReference type="InterPro" id="IPR000878">
    <property type="entry name" value="4pyrrol_Mease"/>
</dbReference>
<keyword evidence="3" id="KW-0489">Methyltransferase</keyword>
<dbReference type="Proteomes" id="UP001597059">
    <property type="component" value="Unassembled WGS sequence"/>
</dbReference>
<dbReference type="Gene3D" id="3.40.1010.10">
    <property type="entry name" value="Cobalt-precorrin-4 Transmethylase, Domain 1"/>
    <property type="match status" value="1"/>
</dbReference>
<dbReference type="NCBIfam" id="TIGR02467">
    <property type="entry name" value="CbiE"/>
    <property type="match status" value="1"/>
</dbReference>
<dbReference type="InterPro" id="IPR019012">
    <property type="entry name" value="RNA_cap_Gua-N2-MeTrfase"/>
</dbReference>
<dbReference type="InterPro" id="IPR014777">
    <property type="entry name" value="4pyrrole_Mease_sub1"/>
</dbReference>
<protein>
    <submittedName>
        <fullName evidence="7">Precorrin-6y C5,15-methyltransferase (Decarboxylating) subunit CbiE</fullName>
    </submittedName>
</protein>
<dbReference type="InterPro" id="IPR014008">
    <property type="entry name" value="Cbl_synth_MTase_CbiT"/>
</dbReference>
<dbReference type="InterPro" id="IPR014776">
    <property type="entry name" value="4pyrrole_Mease_sub2"/>
</dbReference>
<comment type="pathway">
    <text evidence="1">Cofactor biosynthesis; adenosylcobalamin biosynthesis.</text>
</comment>
<dbReference type="CDD" id="cd11644">
    <property type="entry name" value="Precorrin-6Y-MT"/>
    <property type="match status" value="1"/>
</dbReference>
<proteinExistence type="predicted"/>
<evidence type="ECO:0000256" key="4">
    <source>
        <dbReference type="ARBA" id="ARBA00022679"/>
    </source>
</evidence>
<evidence type="ECO:0000256" key="5">
    <source>
        <dbReference type="ARBA" id="ARBA00022691"/>
    </source>
</evidence>
<dbReference type="SUPFAM" id="SSF53335">
    <property type="entry name" value="S-adenosyl-L-methionine-dependent methyltransferases"/>
    <property type="match status" value="1"/>
</dbReference>
<dbReference type="Pfam" id="PF09445">
    <property type="entry name" value="Methyltransf_15"/>
    <property type="match status" value="1"/>
</dbReference>
<keyword evidence="2" id="KW-0169">Cobalamin biosynthesis</keyword>
<dbReference type="SUPFAM" id="SSF53790">
    <property type="entry name" value="Tetrapyrrole methylase"/>
    <property type="match status" value="1"/>
</dbReference>
<dbReference type="EMBL" id="JBHTMN010000004">
    <property type="protein sequence ID" value="MFD1382307.1"/>
    <property type="molecule type" value="Genomic_DNA"/>
</dbReference>
<dbReference type="PANTHER" id="PTHR43182:SF1">
    <property type="entry name" value="COBALT-PRECORRIN-7 C(5)-METHYLTRANSFERASE"/>
    <property type="match status" value="1"/>
</dbReference>
<keyword evidence="8" id="KW-1185">Reference proteome</keyword>
<dbReference type="InterPro" id="IPR029063">
    <property type="entry name" value="SAM-dependent_MTases_sf"/>
</dbReference>
<dbReference type="InterPro" id="IPR050714">
    <property type="entry name" value="Cobalamin_biosynth_MTase"/>
</dbReference>
<dbReference type="InterPro" id="IPR006365">
    <property type="entry name" value="Cbl_synth_CobL"/>
</dbReference>
<evidence type="ECO:0000259" key="6">
    <source>
        <dbReference type="Pfam" id="PF00590"/>
    </source>
</evidence>
<evidence type="ECO:0000313" key="8">
    <source>
        <dbReference type="Proteomes" id="UP001597059"/>
    </source>
</evidence>
<keyword evidence="4" id="KW-0808">Transferase</keyword>
<dbReference type="Pfam" id="PF00590">
    <property type="entry name" value="TP_methylase"/>
    <property type="match status" value="1"/>
</dbReference>
<accession>A0ABW4AWR7</accession>
<dbReference type="CDD" id="cd02440">
    <property type="entry name" value="AdoMet_MTases"/>
    <property type="match status" value="1"/>
</dbReference>
<sequence length="441" mass="48316">MSQTTSQQIHVVGLGVNAEASLLPEAEAMIRALPDTGLLVGSERQLAMVSRLSPQAAQLVLPKLSELQTVLDEALQNDTKQVVILASGDPLYFGIGAWVKRHFSHYSMVFYPNVSSIQAACHQIGLSLQEAEVVSVHGRPLASLRRHLHQGRRLVLLTDAKSHPRAIAQECVDFGLTQSQITVCERLGYADQRVTPFSAESLAKQDTTFDPLNVVIVETSDQSARFPATPGFKDELFVTDKGDGKGMITKREVRLAILSYLGAEAGEVIWDIGAGCGGVAIELAYWNAQSGIYAVEHHPERFACLEQNRDRFGVVHNLTTVNGRAPQALGSLPSPNRVFVGGSDGEMAELLETVWQRLPLGGVLLVSSVTDATQMAAMAFLAQRDAQDDAMDESVTLQVQRSERLAGSRMRRPHLPVTLWRFEKKRFEKRQLGKPEMGAMI</sequence>
<dbReference type="Gene3D" id="3.30.950.10">
    <property type="entry name" value="Methyltransferase, Cobalt-precorrin-4 Transmethylase, Domain 2"/>
    <property type="match status" value="1"/>
</dbReference>
<feature type="domain" description="Tetrapyrrole methylase" evidence="6">
    <location>
        <begin position="9"/>
        <end position="202"/>
    </location>
</feature>
<evidence type="ECO:0000256" key="2">
    <source>
        <dbReference type="ARBA" id="ARBA00022573"/>
    </source>
</evidence>
<dbReference type="PIRSF" id="PIRSF036428">
    <property type="entry name" value="CobL"/>
    <property type="match status" value="1"/>
</dbReference>